<dbReference type="EMBL" id="CALNXK010000053">
    <property type="protein sequence ID" value="CAH3133674.1"/>
    <property type="molecule type" value="Genomic_DNA"/>
</dbReference>
<protein>
    <submittedName>
        <fullName evidence="2">Uncharacterized protein</fullName>
    </submittedName>
</protein>
<reference evidence="2 3" key="1">
    <citation type="submission" date="2022-05" db="EMBL/GenBank/DDBJ databases">
        <authorList>
            <consortium name="Genoscope - CEA"/>
            <person name="William W."/>
        </authorList>
    </citation>
    <scope>NUCLEOTIDE SEQUENCE [LARGE SCALE GENOMIC DNA]</scope>
</reference>
<feature type="compositionally biased region" description="Basic and acidic residues" evidence="1">
    <location>
        <begin position="98"/>
        <end position="109"/>
    </location>
</feature>
<proteinExistence type="predicted"/>
<sequence>MVPEACKCSENLRNDFFDMACNGLRTGHYDIVHRVDGLESVQKEMSEEEKRAFKCLRGLQINRDREIEKLDLLWNCLLKAPECLPESSASSPSAADKSINDSKVRERHTNPGATLQKPKPREQAPNIVFTEKKSIFQSLNCFMGKNKNTECSVLSYTRRDS</sequence>
<feature type="region of interest" description="Disordered" evidence="1">
    <location>
        <begin position="84"/>
        <end position="124"/>
    </location>
</feature>
<evidence type="ECO:0000313" key="2">
    <source>
        <dbReference type="EMBL" id="CAH3133674.1"/>
    </source>
</evidence>
<name>A0ABN8P4T2_9CNID</name>
<evidence type="ECO:0000313" key="3">
    <source>
        <dbReference type="Proteomes" id="UP001159405"/>
    </source>
</evidence>
<comment type="caution">
    <text evidence="2">The sequence shown here is derived from an EMBL/GenBank/DDBJ whole genome shotgun (WGS) entry which is preliminary data.</text>
</comment>
<keyword evidence="3" id="KW-1185">Reference proteome</keyword>
<gene>
    <name evidence="2" type="ORF">PLOB_00036980</name>
</gene>
<accession>A0ABN8P4T2</accession>
<evidence type="ECO:0000256" key="1">
    <source>
        <dbReference type="SAM" id="MobiDB-lite"/>
    </source>
</evidence>
<organism evidence="2 3">
    <name type="scientific">Porites lobata</name>
    <dbReference type="NCBI Taxonomy" id="104759"/>
    <lineage>
        <taxon>Eukaryota</taxon>
        <taxon>Metazoa</taxon>
        <taxon>Cnidaria</taxon>
        <taxon>Anthozoa</taxon>
        <taxon>Hexacorallia</taxon>
        <taxon>Scleractinia</taxon>
        <taxon>Fungiina</taxon>
        <taxon>Poritidae</taxon>
        <taxon>Porites</taxon>
    </lineage>
</organism>
<dbReference type="Proteomes" id="UP001159405">
    <property type="component" value="Unassembled WGS sequence"/>
</dbReference>